<keyword evidence="3" id="KW-0813">Transport</keyword>
<keyword evidence="10" id="KW-0732">Signal</keyword>
<evidence type="ECO:0000256" key="3">
    <source>
        <dbReference type="ARBA" id="ARBA00022448"/>
    </source>
</evidence>
<feature type="domain" description="TonB C-terminal" evidence="11">
    <location>
        <begin position="47"/>
        <end position="146"/>
    </location>
</feature>
<keyword evidence="8" id="KW-1133">Transmembrane helix</keyword>
<dbReference type="GO" id="GO:0015031">
    <property type="term" value="P:protein transport"/>
    <property type="evidence" value="ECO:0007669"/>
    <property type="project" value="UniProtKB-KW"/>
</dbReference>
<dbReference type="InterPro" id="IPR006260">
    <property type="entry name" value="TonB/TolA_C"/>
</dbReference>
<dbReference type="GO" id="GO:0031992">
    <property type="term" value="F:energy transducer activity"/>
    <property type="evidence" value="ECO:0007669"/>
    <property type="project" value="TreeGrafter"/>
</dbReference>
<evidence type="ECO:0000259" key="11">
    <source>
        <dbReference type="PROSITE" id="PS52015"/>
    </source>
</evidence>
<evidence type="ECO:0000256" key="9">
    <source>
        <dbReference type="ARBA" id="ARBA00023136"/>
    </source>
</evidence>
<feature type="signal peptide" evidence="10">
    <location>
        <begin position="1"/>
        <end position="20"/>
    </location>
</feature>
<dbReference type="AlphaFoldDB" id="M7N2W1"/>
<comment type="subcellular location">
    <subcellularLocation>
        <location evidence="1">Cell inner membrane</location>
        <topology evidence="1">Single-pass membrane protein</topology>
        <orientation evidence="1">Periplasmic side</orientation>
    </subcellularLocation>
</comment>
<gene>
    <name evidence="12" type="ORF">ADICEAN_03298</name>
</gene>
<evidence type="ECO:0000256" key="6">
    <source>
        <dbReference type="ARBA" id="ARBA00022692"/>
    </source>
</evidence>
<organism evidence="12 13">
    <name type="scientific">Cesiribacter andamanensis AMV16</name>
    <dbReference type="NCBI Taxonomy" id="1279009"/>
    <lineage>
        <taxon>Bacteria</taxon>
        <taxon>Pseudomonadati</taxon>
        <taxon>Bacteroidota</taxon>
        <taxon>Cytophagia</taxon>
        <taxon>Cytophagales</taxon>
        <taxon>Cesiribacteraceae</taxon>
        <taxon>Cesiribacter</taxon>
    </lineage>
</organism>
<protein>
    <recommendedName>
        <fullName evidence="11">TonB C-terminal domain-containing protein</fullName>
    </recommendedName>
</protein>
<sequence>MKKTVLLLALFLLSCMPAWAQQEQVDTLARFTGQVFEIVEKAAEPKGGMDAFYTFIGKNLDYPLPAFKERIQGTVYLRFIIDEKGKARDLEVYKGTHPVLDAEALRVVQLFNDQVGWKPARNKGKAVAMQRMIPIKFTFRPSPTANE</sequence>
<dbReference type="EMBL" id="AODQ01000105">
    <property type="protein sequence ID" value="EMR01561.1"/>
    <property type="molecule type" value="Genomic_DNA"/>
</dbReference>
<accession>M7N2W1</accession>
<dbReference type="InterPro" id="IPR037682">
    <property type="entry name" value="TonB_C"/>
</dbReference>
<dbReference type="GO" id="GO:0098797">
    <property type="term" value="C:plasma membrane protein complex"/>
    <property type="evidence" value="ECO:0007669"/>
    <property type="project" value="TreeGrafter"/>
</dbReference>
<dbReference type="Pfam" id="PF03544">
    <property type="entry name" value="TonB_C"/>
    <property type="match status" value="1"/>
</dbReference>
<keyword evidence="9" id="KW-0472">Membrane</keyword>
<evidence type="ECO:0000313" key="13">
    <source>
        <dbReference type="Proteomes" id="UP000011910"/>
    </source>
</evidence>
<dbReference type="SUPFAM" id="SSF74653">
    <property type="entry name" value="TolA/TonB C-terminal domain"/>
    <property type="match status" value="1"/>
</dbReference>
<keyword evidence="4" id="KW-1003">Cell membrane</keyword>
<proteinExistence type="inferred from homology"/>
<feature type="chain" id="PRO_5004081605" description="TonB C-terminal domain-containing protein" evidence="10">
    <location>
        <begin position="21"/>
        <end position="147"/>
    </location>
</feature>
<dbReference type="eggNOG" id="COG0810">
    <property type="taxonomic scope" value="Bacteria"/>
</dbReference>
<comment type="similarity">
    <text evidence="2">Belongs to the TonB family.</text>
</comment>
<dbReference type="PANTHER" id="PTHR33446">
    <property type="entry name" value="PROTEIN TONB-RELATED"/>
    <property type="match status" value="1"/>
</dbReference>
<evidence type="ECO:0000256" key="10">
    <source>
        <dbReference type="SAM" id="SignalP"/>
    </source>
</evidence>
<dbReference type="STRING" id="1279009.ADICEAN_03298"/>
<comment type="caution">
    <text evidence="12">The sequence shown here is derived from an EMBL/GenBank/DDBJ whole genome shotgun (WGS) entry which is preliminary data.</text>
</comment>
<reference evidence="12 13" key="1">
    <citation type="journal article" date="2013" name="Genome Announc.">
        <title>Draft Genome Sequence of Cesiribacter andamanensis Strain AMV16T, Isolated from a Soil Sample from a Mud Volcano in the Andaman Islands, India.</title>
        <authorList>
            <person name="Shivaji S."/>
            <person name="Ara S."/>
            <person name="Begum Z."/>
            <person name="Srinivas T.N."/>
            <person name="Singh A."/>
            <person name="Kumar Pinnaka A."/>
        </authorList>
    </citation>
    <scope>NUCLEOTIDE SEQUENCE [LARGE SCALE GENOMIC DNA]</scope>
    <source>
        <strain evidence="12 13">AMV16</strain>
    </source>
</reference>
<dbReference type="InterPro" id="IPR051045">
    <property type="entry name" value="TonB-dependent_transducer"/>
</dbReference>
<dbReference type="Proteomes" id="UP000011910">
    <property type="component" value="Unassembled WGS sequence"/>
</dbReference>
<dbReference type="OrthoDB" id="1039448at2"/>
<dbReference type="PROSITE" id="PS51257">
    <property type="entry name" value="PROKAR_LIPOPROTEIN"/>
    <property type="match status" value="1"/>
</dbReference>
<evidence type="ECO:0000313" key="12">
    <source>
        <dbReference type="EMBL" id="EMR01561.1"/>
    </source>
</evidence>
<keyword evidence="13" id="KW-1185">Reference proteome</keyword>
<dbReference type="NCBIfam" id="TIGR01352">
    <property type="entry name" value="tonB_Cterm"/>
    <property type="match status" value="1"/>
</dbReference>
<evidence type="ECO:0000256" key="5">
    <source>
        <dbReference type="ARBA" id="ARBA00022519"/>
    </source>
</evidence>
<evidence type="ECO:0000256" key="1">
    <source>
        <dbReference type="ARBA" id="ARBA00004383"/>
    </source>
</evidence>
<dbReference type="PANTHER" id="PTHR33446:SF2">
    <property type="entry name" value="PROTEIN TONB"/>
    <property type="match status" value="1"/>
</dbReference>
<keyword evidence="5" id="KW-0997">Cell inner membrane</keyword>
<dbReference type="RefSeq" id="WP_009196681.1">
    <property type="nucleotide sequence ID" value="NZ_AODQ01000105.1"/>
</dbReference>
<dbReference type="PROSITE" id="PS52015">
    <property type="entry name" value="TONB_CTD"/>
    <property type="match status" value="1"/>
</dbReference>
<evidence type="ECO:0000256" key="8">
    <source>
        <dbReference type="ARBA" id="ARBA00022989"/>
    </source>
</evidence>
<evidence type="ECO:0000256" key="4">
    <source>
        <dbReference type="ARBA" id="ARBA00022475"/>
    </source>
</evidence>
<evidence type="ECO:0000256" key="2">
    <source>
        <dbReference type="ARBA" id="ARBA00006555"/>
    </source>
</evidence>
<dbReference type="Gene3D" id="3.30.1150.10">
    <property type="match status" value="1"/>
</dbReference>
<keyword evidence="7" id="KW-0653">Protein transport</keyword>
<dbReference type="GO" id="GO:0055085">
    <property type="term" value="P:transmembrane transport"/>
    <property type="evidence" value="ECO:0007669"/>
    <property type="project" value="InterPro"/>
</dbReference>
<evidence type="ECO:0000256" key="7">
    <source>
        <dbReference type="ARBA" id="ARBA00022927"/>
    </source>
</evidence>
<keyword evidence="6" id="KW-0812">Transmembrane</keyword>
<name>M7N2W1_9BACT</name>